<sequence>MVCLRPPRLLSPLFFPLFFLPLPVFFIVSLFLFLLPLCLVFLLSVPLCFLSFSSHVPFLSPPLPYTLLLCPFLSFFLFSFLLTVSFSLQCFCPPSLSRSLFCFSLFRCAVLVRL</sequence>
<protein>
    <submittedName>
        <fullName evidence="1">Uncharacterized protein</fullName>
    </submittedName>
</protein>
<evidence type="ECO:0000313" key="1">
    <source>
        <dbReference type="EMBL" id="KAI9385537.1"/>
    </source>
</evidence>
<keyword evidence="2" id="KW-1185">Reference proteome</keyword>
<name>A0ACC0S8L0_POPTR</name>
<evidence type="ECO:0000313" key="2">
    <source>
        <dbReference type="Proteomes" id="UP000006729"/>
    </source>
</evidence>
<comment type="caution">
    <text evidence="1">The sequence shown here is derived from an EMBL/GenBank/DDBJ whole genome shotgun (WGS) entry which is preliminary data.</text>
</comment>
<organism evidence="1 2">
    <name type="scientific">Populus trichocarpa</name>
    <name type="common">Western balsam poplar</name>
    <name type="synonym">Populus balsamifera subsp. trichocarpa</name>
    <dbReference type="NCBI Taxonomy" id="3694"/>
    <lineage>
        <taxon>Eukaryota</taxon>
        <taxon>Viridiplantae</taxon>
        <taxon>Streptophyta</taxon>
        <taxon>Embryophyta</taxon>
        <taxon>Tracheophyta</taxon>
        <taxon>Spermatophyta</taxon>
        <taxon>Magnoliopsida</taxon>
        <taxon>eudicotyledons</taxon>
        <taxon>Gunneridae</taxon>
        <taxon>Pentapetalae</taxon>
        <taxon>rosids</taxon>
        <taxon>fabids</taxon>
        <taxon>Malpighiales</taxon>
        <taxon>Salicaceae</taxon>
        <taxon>Saliceae</taxon>
        <taxon>Populus</taxon>
    </lineage>
</organism>
<gene>
    <name evidence="1" type="ORF">POPTR_011G075450v4</name>
</gene>
<proteinExistence type="predicted"/>
<reference evidence="1 2" key="1">
    <citation type="journal article" date="2006" name="Science">
        <title>The genome of black cottonwood, Populus trichocarpa (Torr. &amp; Gray).</title>
        <authorList>
            <person name="Tuskan G.A."/>
            <person name="Difazio S."/>
            <person name="Jansson S."/>
            <person name="Bohlmann J."/>
            <person name="Grigoriev I."/>
            <person name="Hellsten U."/>
            <person name="Putnam N."/>
            <person name="Ralph S."/>
            <person name="Rombauts S."/>
            <person name="Salamov A."/>
            <person name="Schein J."/>
            <person name="Sterck L."/>
            <person name="Aerts A."/>
            <person name="Bhalerao R.R."/>
            <person name="Bhalerao R.P."/>
            <person name="Blaudez D."/>
            <person name="Boerjan W."/>
            <person name="Brun A."/>
            <person name="Brunner A."/>
            <person name="Busov V."/>
            <person name="Campbell M."/>
            <person name="Carlson J."/>
            <person name="Chalot M."/>
            <person name="Chapman J."/>
            <person name="Chen G.L."/>
            <person name="Cooper D."/>
            <person name="Coutinho P.M."/>
            <person name="Couturier J."/>
            <person name="Covert S."/>
            <person name="Cronk Q."/>
            <person name="Cunningham R."/>
            <person name="Davis J."/>
            <person name="Degroeve S."/>
            <person name="Dejardin A."/>
            <person name="Depamphilis C."/>
            <person name="Detter J."/>
            <person name="Dirks B."/>
            <person name="Dubchak I."/>
            <person name="Duplessis S."/>
            <person name="Ehlting J."/>
            <person name="Ellis B."/>
            <person name="Gendler K."/>
            <person name="Goodstein D."/>
            <person name="Gribskov M."/>
            <person name="Grimwood J."/>
            <person name="Groover A."/>
            <person name="Gunter L."/>
            <person name="Hamberger B."/>
            <person name="Heinze B."/>
            <person name="Helariutta Y."/>
            <person name="Henrissat B."/>
            <person name="Holligan D."/>
            <person name="Holt R."/>
            <person name="Huang W."/>
            <person name="Islam-Faridi N."/>
            <person name="Jones S."/>
            <person name="Jones-Rhoades M."/>
            <person name="Jorgensen R."/>
            <person name="Joshi C."/>
            <person name="Kangasjarvi J."/>
            <person name="Karlsson J."/>
            <person name="Kelleher C."/>
            <person name="Kirkpatrick R."/>
            <person name="Kirst M."/>
            <person name="Kohler A."/>
            <person name="Kalluri U."/>
            <person name="Larimer F."/>
            <person name="Leebens-Mack J."/>
            <person name="Leple J.C."/>
            <person name="Locascio P."/>
            <person name="Lou Y."/>
            <person name="Lucas S."/>
            <person name="Martin F."/>
            <person name="Montanini B."/>
            <person name="Napoli C."/>
            <person name="Nelson D.R."/>
            <person name="Nelson C."/>
            <person name="Nieminen K."/>
            <person name="Nilsson O."/>
            <person name="Pereda V."/>
            <person name="Peter G."/>
            <person name="Philippe R."/>
            <person name="Pilate G."/>
            <person name="Poliakov A."/>
            <person name="Razumovskaya J."/>
            <person name="Richardson P."/>
            <person name="Rinaldi C."/>
            <person name="Ritland K."/>
            <person name="Rouze P."/>
            <person name="Ryaboy D."/>
            <person name="Schmutz J."/>
            <person name="Schrader J."/>
            <person name="Segerman B."/>
            <person name="Shin H."/>
            <person name="Siddiqui A."/>
            <person name="Sterky F."/>
            <person name="Terry A."/>
            <person name="Tsai C.J."/>
            <person name="Uberbacher E."/>
            <person name="Unneberg P."/>
            <person name="Vahala J."/>
            <person name="Wall K."/>
            <person name="Wessler S."/>
            <person name="Yang G."/>
            <person name="Yin T."/>
            <person name="Douglas C."/>
            <person name="Marra M."/>
            <person name="Sandberg G."/>
            <person name="Van de Peer Y."/>
            <person name="Rokhsar D."/>
        </authorList>
    </citation>
    <scope>NUCLEOTIDE SEQUENCE [LARGE SCALE GENOMIC DNA]</scope>
    <source>
        <strain evidence="2">cv. Nisqually</strain>
    </source>
</reference>
<dbReference type="Proteomes" id="UP000006729">
    <property type="component" value="Chromosome 11"/>
</dbReference>
<accession>A0ACC0S8L0</accession>
<dbReference type="EMBL" id="CM009300">
    <property type="protein sequence ID" value="KAI9385537.1"/>
    <property type="molecule type" value="Genomic_DNA"/>
</dbReference>